<evidence type="ECO:0000259" key="7">
    <source>
        <dbReference type="Pfam" id="PF03828"/>
    </source>
</evidence>
<keyword evidence="4" id="KW-0479">Metal-binding</keyword>
<dbReference type="PANTHER" id="PTHR12271">
    <property type="entry name" value="POLY A POLYMERASE CID PAP -RELATED"/>
    <property type="match status" value="1"/>
</dbReference>
<reference evidence="9 10" key="1">
    <citation type="journal article" date="2023" name="Sci. Data">
        <title>Genome assembly of the Korean intertidal mud-creeper Batillaria attramentaria.</title>
        <authorList>
            <person name="Patra A.K."/>
            <person name="Ho P.T."/>
            <person name="Jun S."/>
            <person name="Lee S.J."/>
            <person name="Kim Y."/>
            <person name="Won Y.J."/>
        </authorList>
    </citation>
    <scope>NUCLEOTIDE SEQUENCE [LARGE SCALE GENOMIC DNA]</scope>
    <source>
        <strain evidence="9">Wonlab-2016</strain>
    </source>
</reference>
<evidence type="ECO:0000256" key="1">
    <source>
        <dbReference type="ARBA" id="ARBA00001936"/>
    </source>
</evidence>
<feature type="compositionally biased region" description="Acidic residues" evidence="6">
    <location>
        <begin position="520"/>
        <end position="536"/>
    </location>
</feature>
<evidence type="ECO:0000256" key="2">
    <source>
        <dbReference type="ARBA" id="ARBA00001946"/>
    </source>
</evidence>
<dbReference type="PANTHER" id="PTHR12271:SF133">
    <property type="entry name" value="POLY(A) RNA POLYMERASE, MITOCHONDRIAL"/>
    <property type="match status" value="1"/>
</dbReference>
<protein>
    <recommendedName>
        <fullName evidence="11">Poly(A) RNA polymerase, mitochondrial</fullName>
    </recommendedName>
</protein>
<dbReference type="InterPro" id="IPR002058">
    <property type="entry name" value="PAP_assoc"/>
</dbReference>
<organism evidence="9 10">
    <name type="scientific">Batillaria attramentaria</name>
    <dbReference type="NCBI Taxonomy" id="370345"/>
    <lineage>
        <taxon>Eukaryota</taxon>
        <taxon>Metazoa</taxon>
        <taxon>Spiralia</taxon>
        <taxon>Lophotrochozoa</taxon>
        <taxon>Mollusca</taxon>
        <taxon>Gastropoda</taxon>
        <taxon>Caenogastropoda</taxon>
        <taxon>Sorbeoconcha</taxon>
        <taxon>Cerithioidea</taxon>
        <taxon>Batillariidae</taxon>
        <taxon>Batillaria</taxon>
    </lineage>
</organism>
<dbReference type="SUPFAM" id="SSF81631">
    <property type="entry name" value="PAP/OAS1 substrate-binding domain"/>
    <property type="match status" value="1"/>
</dbReference>
<keyword evidence="10" id="KW-1185">Reference proteome</keyword>
<comment type="cofactor">
    <cofactor evidence="2">
        <name>Mg(2+)</name>
        <dbReference type="ChEBI" id="CHEBI:18420"/>
    </cofactor>
</comment>
<dbReference type="AlphaFoldDB" id="A0ABD0K1B7"/>
<evidence type="ECO:0008006" key="11">
    <source>
        <dbReference type="Google" id="ProtNLM"/>
    </source>
</evidence>
<dbReference type="Gene3D" id="3.30.460.10">
    <property type="entry name" value="Beta Polymerase, domain 2"/>
    <property type="match status" value="1"/>
</dbReference>
<accession>A0ABD0K1B7</accession>
<dbReference type="EMBL" id="JACVVK020000270">
    <property type="protein sequence ID" value="KAK7480969.1"/>
    <property type="molecule type" value="Genomic_DNA"/>
</dbReference>
<dbReference type="GO" id="GO:0046872">
    <property type="term" value="F:metal ion binding"/>
    <property type="evidence" value="ECO:0007669"/>
    <property type="project" value="UniProtKB-KW"/>
</dbReference>
<dbReference type="Proteomes" id="UP001519460">
    <property type="component" value="Unassembled WGS sequence"/>
</dbReference>
<feature type="region of interest" description="Disordered" evidence="6">
    <location>
        <begin position="520"/>
        <end position="584"/>
    </location>
</feature>
<evidence type="ECO:0000256" key="5">
    <source>
        <dbReference type="ARBA" id="ARBA00022842"/>
    </source>
</evidence>
<evidence type="ECO:0000256" key="3">
    <source>
        <dbReference type="ARBA" id="ARBA00022679"/>
    </source>
</evidence>
<gene>
    <name evidence="9" type="ORF">BaRGS_00027784</name>
</gene>
<proteinExistence type="predicted"/>
<comment type="caution">
    <text evidence="9">The sequence shown here is derived from an EMBL/GenBank/DDBJ whole genome shotgun (WGS) entry which is preliminary data.</text>
</comment>
<name>A0ABD0K1B7_9CAEN</name>
<dbReference type="InterPro" id="IPR054708">
    <property type="entry name" value="MTPAP-like_central"/>
</dbReference>
<dbReference type="Gene3D" id="1.10.1410.10">
    <property type="match status" value="1"/>
</dbReference>
<dbReference type="Pfam" id="PF22600">
    <property type="entry name" value="MTPAP-like_central"/>
    <property type="match status" value="1"/>
</dbReference>
<dbReference type="Pfam" id="PF03828">
    <property type="entry name" value="PAP_assoc"/>
    <property type="match status" value="1"/>
</dbReference>
<dbReference type="CDD" id="cd05402">
    <property type="entry name" value="NT_PAP_TUTase"/>
    <property type="match status" value="1"/>
</dbReference>
<feature type="domain" description="PAP-associated" evidence="7">
    <location>
        <begin position="412"/>
        <end position="443"/>
    </location>
</feature>
<evidence type="ECO:0000256" key="4">
    <source>
        <dbReference type="ARBA" id="ARBA00022723"/>
    </source>
</evidence>
<keyword evidence="3" id="KW-0808">Transferase</keyword>
<evidence type="ECO:0000259" key="8">
    <source>
        <dbReference type="Pfam" id="PF22600"/>
    </source>
</evidence>
<evidence type="ECO:0000256" key="6">
    <source>
        <dbReference type="SAM" id="MobiDB-lite"/>
    </source>
</evidence>
<comment type="cofactor">
    <cofactor evidence="1">
        <name>Mn(2+)</name>
        <dbReference type="ChEBI" id="CHEBI:29035"/>
    </cofactor>
</comment>
<evidence type="ECO:0000313" key="9">
    <source>
        <dbReference type="EMBL" id="KAK7480969.1"/>
    </source>
</evidence>
<dbReference type="InterPro" id="IPR043519">
    <property type="entry name" value="NT_sf"/>
</dbReference>
<feature type="compositionally biased region" description="Basic and acidic residues" evidence="6">
    <location>
        <begin position="562"/>
        <end position="576"/>
    </location>
</feature>
<evidence type="ECO:0000313" key="10">
    <source>
        <dbReference type="Proteomes" id="UP001519460"/>
    </source>
</evidence>
<sequence length="584" mass="66043">MAASLGCVRRSHRTLIDITHVCSRHFASKGKRVQHRKKFDNPSIKSLFDDQPSRERTGQISSYKVAVDSRHDQAARSVLIRVQHALRAKASDHLLVEFEHHASVERLQQHVSFFPAPSQFPVCSRLLYAMRNSQMQRHRPSRSVKPEHVQTRDLLLNDYMTASTLSAQMEALHSVRRLSDVGSRLRYFVCSMVRDLVRTIFPHCRVDPFGSCSNGFGWEGCDLDMMLTMLPPDKHGDPNAKFHFLTKRGSEDERVFGKQCLDVVGEMIRTMMPSAYHVIKVLNARVPIIKFHHEVSGIDCDLSSVNVSGAKMSELMFLLGETDPRVRVLMTTVKQWARSCEVTQNAPGPWPSSFSLLAMLIFFLQTRSIPILPSIRSLHTPDDHFMIDGVDYAFVTDIRKVQRSSNRQTLEDLLHEFFHFYTHFDFATQGLSLIEGSAFTKHDPCPVYIENPVEVGHNIAKNISSEYIVKLQTAMLEALQCLESKNVPNDSEPWGLMCLFKPPLRSQTFSSLSVMGLFDEDADDVPSDERTEESDNELIREQTPARVEKDGHEPTAGSVAAEESRTAVDTSERSSPVKDTVSVS</sequence>
<dbReference type="GO" id="GO:0016740">
    <property type="term" value="F:transferase activity"/>
    <property type="evidence" value="ECO:0007669"/>
    <property type="project" value="UniProtKB-KW"/>
</dbReference>
<dbReference type="SUPFAM" id="SSF81301">
    <property type="entry name" value="Nucleotidyltransferase"/>
    <property type="match status" value="1"/>
</dbReference>
<keyword evidence="5" id="KW-0460">Magnesium</keyword>
<feature type="domain" description="Poly(A) RNA polymerase mitochondrial-like central palm" evidence="8">
    <location>
        <begin position="165"/>
        <end position="316"/>
    </location>
</feature>